<keyword evidence="4" id="KW-1185">Reference proteome</keyword>
<evidence type="ECO:0000313" key="3">
    <source>
        <dbReference type="EMBL" id="STY17511.1"/>
    </source>
</evidence>
<accession>A0A378KVB1</accession>
<dbReference type="Proteomes" id="UP000054639">
    <property type="component" value="Unassembled WGS sequence"/>
</dbReference>
<proteinExistence type="predicted"/>
<reference evidence="3 5" key="2">
    <citation type="submission" date="2018-06" db="EMBL/GenBank/DDBJ databases">
        <authorList>
            <consortium name="Pathogen Informatics"/>
            <person name="Doyle S."/>
        </authorList>
    </citation>
    <scope>NUCLEOTIDE SEQUENCE [LARGE SCALE GENOMIC DNA]</scope>
    <source>
        <strain evidence="3 5">NCTC12376</strain>
    </source>
</reference>
<feature type="compositionally biased region" description="Acidic residues" evidence="1">
    <location>
        <begin position="465"/>
        <end position="474"/>
    </location>
</feature>
<dbReference type="Proteomes" id="UP000254230">
    <property type="component" value="Unassembled WGS sequence"/>
</dbReference>
<reference evidence="2 4" key="1">
    <citation type="submission" date="2015-11" db="EMBL/GenBank/DDBJ databases">
        <title>Genomic analysis of 38 Legionella species identifies large and diverse effector repertoires.</title>
        <authorList>
            <person name="Burstein D."/>
            <person name="Amaro F."/>
            <person name="Zusman T."/>
            <person name="Lifshitz Z."/>
            <person name="Cohen O."/>
            <person name="Gilbert J.A."/>
            <person name="Pupko T."/>
            <person name="Shuman H.A."/>
            <person name="Segal G."/>
        </authorList>
    </citation>
    <scope>NUCLEOTIDE SEQUENCE [LARGE SCALE GENOMIC DNA]</scope>
    <source>
        <strain evidence="2 4">ATCC 49507</strain>
    </source>
</reference>
<dbReference type="OrthoDB" id="5653594at2"/>
<organism evidence="3 5">
    <name type="scientific">Legionella quateirensis</name>
    <dbReference type="NCBI Taxonomy" id="45072"/>
    <lineage>
        <taxon>Bacteria</taxon>
        <taxon>Pseudomonadati</taxon>
        <taxon>Pseudomonadota</taxon>
        <taxon>Gammaproteobacteria</taxon>
        <taxon>Legionellales</taxon>
        <taxon>Legionellaceae</taxon>
        <taxon>Legionella</taxon>
    </lineage>
</organism>
<gene>
    <name evidence="2" type="ORF">Lqua_1471</name>
    <name evidence="3" type="ORF">NCTC12376_01319</name>
</gene>
<sequence length="482" mass="53976">MPGPLLSRIPLIGKHLFSNEYVNKLTPTALDNLGQTYRNLIGLGNNLTFASGAFKTLDKQRNSDNDEIPVKSKGPYGASLLDKINDNSNPDAANAAKEVKNKIAEVLVPSDAYEKAMKKFNENLATFKDLVKQIPGGKFGAEDIIGTFKYYIDKSRTAIVAQQDLDKQMLTAQFDDNDFKDNLMKAYNIAKTDTDADKRIGDLKTSMLNDLSASHKKQLAEFDKSTTEAINKLHQASAEEYKQMGLIETLRRANADNVAMLEQIAEENRAKHPLPANGSRNGIATYSDTEIKAKLAYAKLEDIKAFKSMTGMKIEQPQPGVFRFHFDMLSPRYYQSLAQKPLTDFLLVSQMIRAQGNDKITWTIEIENKETLMERAKQAVEGSVRAGFELGKIEIRDKSGKELKLEEIFKDDPESYKRISQRAAEIKQELSSIPTPVVKSAKNDTVKAAIKDIKEQYKANPPPEEKEEEQEVEEERTGAAPK</sequence>
<protein>
    <submittedName>
        <fullName evidence="3">Coiled coil domain protein</fullName>
    </submittedName>
    <submittedName>
        <fullName evidence="2">Coiled coil domain-containing protein</fullName>
    </submittedName>
</protein>
<dbReference type="EMBL" id="UGOW01000001">
    <property type="protein sequence ID" value="STY17511.1"/>
    <property type="molecule type" value="Genomic_DNA"/>
</dbReference>
<dbReference type="EMBL" id="LNYR01000012">
    <property type="protein sequence ID" value="KTD51244.1"/>
    <property type="molecule type" value="Genomic_DNA"/>
</dbReference>
<dbReference type="AlphaFoldDB" id="A0A378KVB1"/>
<evidence type="ECO:0000313" key="5">
    <source>
        <dbReference type="Proteomes" id="UP000254230"/>
    </source>
</evidence>
<name>A0A378KVB1_9GAMM</name>
<evidence type="ECO:0000313" key="4">
    <source>
        <dbReference type="Proteomes" id="UP000054639"/>
    </source>
</evidence>
<dbReference type="RefSeq" id="WP_058473629.1">
    <property type="nucleotide sequence ID" value="NZ_CAAAIL010000003.1"/>
</dbReference>
<dbReference type="STRING" id="45072.Lqua_1471"/>
<feature type="region of interest" description="Disordered" evidence="1">
    <location>
        <begin position="455"/>
        <end position="482"/>
    </location>
</feature>
<evidence type="ECO:0000313" key="2">
    <source>
        <dbReference type="EMBL" id="KTD51244.1"/>
    </source>
</evidence>
<evidence type="ECO:0000256" key="1">
    <source>
        <dbReference type="SAM" id="MobiDB-lite"/>
    </source>
</evidence>